<dbReference type="EMBL" id="GBRH01195812">
    <property type="protein sequence ID" value="JAE02084.1"/>
    <property type="molecule type" value="Transcribed_RNA"/>
</dbReference>
<evidence type="ECO:0000313" key="1">
    <source>
        <dbReference type="EMBL" id="JAE02084.1"/>
    </source>
</evidence>
<protein>
    <submittedName>
        <fullName evidence="1">CDA1-En</fullName>
    </submittedName>
</protein>
<reference evidence="1" key="2">
    <citation type="journal article" date="2015" name="Data Brief">
        <title>Shoot transcriptome of the giant reed, Arundo donax.</title>
        <authorList>
            <person name="Barrero R.A."/>
            <person name="Guerrero F.D."/>
            <person name="Moolhuijzen P."/>
            <person name="Goolsby J.A."/>
            <person name="Tidwell J."/>
            <person name="Bellgard S.E."/>
            <person name="Bellgard M.I."/>
        </authorList>
    </citation>
    <scope>NUCLEOTIDE SEQUENCE</scope>
    <source>
        <tissue evidence="1">Shoot tissue taken approximately 20 cm above the soil surface</tissue>
    </source>
</reference>
<dbReference type="AlphaFoldDB" id="A0A0A9ESW1"/>
<proteinExistence type="predicted"/>
<organism evidence="1">
    <name type="scientific">Arundo donax</name>
    <name type="common">Giant reed</name>
    <name type="synonym">Donax arundinaceus</name>
    <dbReference type="NCBI Taxonomy" id="35708"/>
    <lineage>
        <taxon>Eukaryota</taxon>
        <taxon>Viridiplantae</taxon>
        <taxon>Streptophyta</taxon>
        <taxon>Embryophyta</taxon>
        <taxon>Tracheophyta</taxon>
        <taxon>Spermatophyta</taxon>
        <taxon>Magnoliopsida</taxon>
        <taxon>Liliopsida</taxon>
        <taxon>Poales</taxon>
        <taxon>Poaceae</taxon>
        <taxon>PACMAD clade</taxon>
        <taxon>Arundinoideae</taxon>
        <taxon>Arundineae</taxon>
        <taxon>Arundo</taxon>
    </lineage>
</organism>
<accession>A0A0A9ESW1</accession>
<name>A0A0A9ESW1_ARUDO</name>
<sequence>MRSWISVLQNHVVATNYNFIITDNNCTKWASIATINSSVCFFNCLRQKFVVPVLYSFLMASKCRSN</sequence>
<reference evidence="1" key="1">
    <citation type="submission" date="2014-09" db="EMBL/GenBank/DDBJ databases">
        <authorList>
            <person name="Magalhaes I.L.F."/>
            <person name="Oliveira U."/>
            <person name="Santos F.R."/>
            <person name="Vidigal T.H.D.A."/>
            <person name="Brescovit A.D."/>
            <person name="Santos A.J."/>
        </authorList>
    </citation>
    <scope>NUCLEOTIDE SEQUENCE</scope>
    <source>
        <tissue evidence="1">Shoot tissue taken approximately 20 cm above the soil surface</tissue>
    </source>
</reference>